<dbReference type="InterPro" id="IPR018974">
    <property type="entry name" value="Tex-like_N"/>
</dbReference>
<evidence type="ECO:0000259" key="5">
    <source>
        <dbReference type="PROSITE" id="PS50126"/>
    </source>
</evidence>
<dbReference type="GO" id="GO:0006139">
    <property type="term" value="P:nucleobase-containing compound metabolic process"/>
    <property type="evidence" value="ECO:0007669"/>
    <property type="project" value="InterPro"/>
</dbReference>
<dbReference type="Gene3D" id="3.30.420.140">
    <property type="entry name" value="YqgF/RNase H-like domain"/>
    <property type="match status" value="1"/>
</dbReference>
<dbReference type="Gene3D" id="1.10.10.650">
    <property type="entry name" value="RuvA domain 2-like"/>
    <property type="match status" value="1"/>
</dbReference>
<dbReference type="STRING" id="1549855.AY555_09645"/>
<dbReference type="GO" id="GO:0006412">
    <property type="term" value="P:translation"/>
    <property type="evidence" value="ECO:0007669"/>
    <property type="project" value="TreeGrafter"/>
</dbReference>
<dbReference type="Pfam" id="PF17674">
    <property type="entry name" value="HHH_9"/>
    <property type="match status" value="1"/>
</dbReference>
<dbReference type="Pfam" id="PF12836">
    <property type="entry name" value="HHH_3"/>
    <property type="match status" value="1"/>
</dbReference>
<feature type="domain" description="S1 motif" evidence="5">
    <location>
        <begin position="651"/>
        <end position="720"/>
    </location>
</feature>
<dbReference type="PANTHER" id="PTHR10724">
    <property type="entry name" value="30S RIBOSOMAL PROTEIN S1"/>
    <property type="match status" value="1"/>
</dbReference>
<evidence type="ECO:0000256" key="2">
    <source>
        <dbReference type="ARBA" id="ARBA00035293"/>
    </source>
</evidence>
<dbReference type="InterPro" id="IPR032639">
    <property type="entry name" value="Tex_YqgF"/>
</dbReference>
<dbReference type="InterPro" id="IPR023323">
    <property type="entry name" value="Tex-like_dom_sf"/>
</dbReference>
<dbReference type="Pfam" id="PF16921">
    <property type="entry name" value="Tex_YqgF"/>
    <property type="match status" value="1"/>
</dbReference>
<dbReference type="SUPFAM" id="SSF50249">
    <property type="entry name" value="Nucleic acid-binding proteins"/>
    <property type="match status" value="1"/>
</dbReference>
<dbReference type="SMART" id="SM00316">
    <property type="entry name" value="S1"/>
    <property type="match status" value="1"/>
</dbReference>
<feature type="region of interest" description="Disordered" evidence="4">
    <location>
        <begin position="719"/>
        <end position="783"/>
    </location>
</feature>
<evidence type="ECO:0000256" key="3">
    <source>
        <dbReference type="ARBA" id="ARBA00035517"/>
    </source>
</evidence>
<dbReference type="InterPro" id="IPR050437">
    <property type="entry name" value="Ribos_protein_bS1-like"/>
</dbReference>
<dbReference type="FunFam" id="3.30.420.140:FF:000001">
    <property type="entry name" value="RNA-binding transcriptional accessory protein"/>
    <property type="match status" value="1"/>
</dbReference>
<dbReference type="GO" id="GO:0003735">
    <property type="term" value="F:structural constituent of ribosome"/>
    <property type="evidence" value="ECO:0007669"/>
    <property type="project" value="TreeGrafter"/>
</dbReference>
<organism evidence="6 7">
    <name type="scientific">Haematospirillum jordaniae</name>
    <dbReference type="NCBI Taxonomy" id="1549855"/>
    <lineage>
        <taxon>Bacteria</taxon>
        <taxon>Pseudomonadati</taxon>
        <taxon>Pseudomonadota</taxon>
        <taxon>Alphaproteobacteria</taxon>
        <taxon>Rhodospirillales</taxon>
        <taxon>Novispirillaceae</taxon>
        <taxon>Haematospirillum</taxon>
    </lineage>
</organism>
<dbReference type="OrthoDB" id="9804714at2"/>
<dbReference type="SUPFAM" id="SSF47781">
    <property type="entry name" value="RuvA domain 2-like"/>
    <property type="match status" value="2"/>
</dbReference>
<keyword evidence="7" id="KW-1185">Reference proteome</keyword>
<dbReference type="Gene3D" id="2.40.50.140">
    <property type="entry name" value="Nucleic acid-binding proteins"/>
    <property type="match status" value="1"/>
</dbReference>
<dbReference type="InterPro" id="IPR012340">
    <property type="entry name" value="NA-bd_OB-fold"/>
</dbReference>
<dbReference type="InterPro" id="IPR041692">
    <property type="entry name" value="HHH_9"/>
</dbReference>
<dbReference type="InterPro" id="IPR037027">
    <property type="entry name" value="YqgF/RNaseH-like_dom_sf"/>
</dbReference>
<dbReference type="Gene3D" id="1.10.3500.10">
    <property type="entry name" value="Tex N-terminal region-like"/>
    <property type="match status" value="1"/>
</dbReference>
<comment type="function">
    <text evidence="1">Binds mRNA; thus facilitating recognition of the initiation point. It is needed to translate mRNA with a short Shine-Dalgarno (SD) purine-rich sequence.</text>
</comment>
<reference evidence="6 7" key="1">
    <citation type="submission" date="2016-02" db="EMBL/GenBank/DDBJ databases">
        <title>Complete Genome of H5569, the type strain of the newly described species Haematospirillium jordaniae.</title>
        <authorList>
            <person name="Nicholson A.C."/>
            <person name="Humrighouse B.W."/>
            <person name="Loparov V."/>
            <person name="McQuiston J.R."/>
        </authorList>
    </citation>
    <scope>NUCLEOTIDE SEQUENCE [LARGE SCALE GENOMIC DNA]</scope>
    <source>
        <strain evidence="6 7">H5569</strain>
    </source>
</reference>
<evidence type="ECO:0000313" key="7">
    <source>
        <dbReference type="Proteomes" id="UP000076066"/>
    </source>
</evidence>
<dbReference type="InterPro" id="IPR012337">
    <property type="entry name" value="RNaseH-like_sf"/>
</dbReference>
<name>A0A143DGW7_9PROT</name>
<dbReference type="PROSITE" id="PS50126">
    <property type="entry name" value="S1"/>
    <property type="match status" value="1"/>
</dbReference>
<dbReference type="GO" id="GO:0005829">
    <property type="term" value="C:cytosol"/>
    <property type="evidence" value="ECO:0007669"/>
    <property type="project" value="TreeGrafter"/>
</dbReference>
<dbReference type="InterPro" id="IPR055179">
    <property type="entry name" value="Tex-like_central_region"/>
</dbReference>
<dbReference type="AlphaFoldDB" id="A0A143DGW7"/>
<dbReference type="FunFam" id="2.40.50.140:FF:000051">
    <property type="entry name" value="RNA-binding transcriptional accessory protein"/>
    <property type="match status" value="1"/>
</dbReference>
<dbReference type="RefSeq" id="WP_066136130.1">
    <property type="nucleotide sequence ID" value="NZ_CP014525.1"/>
</dbReference>
<dbReference type="KEGG" id="hjo:AY555_09645"/>
<dbReference type="InterPro" id="IPR003029">
    <property type="entry name" value="S1_domain"/>
</dbReference>
<proteinExistence type="predicted"/>
<dbReference type="InterPro" id="IPR010994">
    <property type="entry name" value="RuvA_2-like"/>
</dbReference>
<dbReference type="PANTHER" id="PTHR10724:SF10">
    <property type="entry name" value="S1 RNA-BINDING DOMAIN-CONTAINING PROTEIN 1"/>
    <property type="match status" value="1"/>
</dbReference>
<accession>A0A143DGW7</accession>
<dbReference type="Pfam" id="PF09371">
    <property type="entry name" value="Tex_N"/>
    <property type="match status" value="1"/>
</dbReference>
<dbReference type="Pfam" id="PF22706">
    <property type="entry name" value="Tex_central_region"/>
    <property type="match status" value="1"/>
</dbReference>
<dbReference type="FunFam" id="1.10.150.310:FF:000001">
    <property type="entry name" value="RNA-binding transcriptional accessory protein"/>
    <property type="match status" value="1"/>
</dbReference>
<dbReference type="Proteomes" id="UP000076066">
    <property type="component" value="Chromosome"/>
</dbReference>
<dbReference type="EMBL" id="CP014525">
    <property type="protein sequence ID" value="AMW35398.1"/>
    <property type="molecule type" value="Genomic_DNA"/>
</dbReference>
<dbReference type="SUPFAM" id="SSF158832">
    <property type="entry name" value="Tex N-terminal region-like"/>
    <property type="match status" value="1"/>
</dbReference>
<dbReference type="GeneID" id="53317416"/>
<dbReference type="FunFam" id="1.10.10.650:FF:000001">
    <property type="entry name" value="S1 RNA-binding domain 1"/>
    <property type="match status" value="1"/>
</dbReference>
<evidence type="ECO:0000256" key="1">
    <source>
        <dbReference type="ARBA" id="ARBA00025604"/>
    </source>
</evidence>
<dbReference type="GO" id="GO:0003729">
    <property type="term" value="F:mRNA binding"/>
    <property type="evidence" value="ECO:0007669"/>
    <property type="project" value="UniProtKB-ARBA"/>
</dbReference>
<evidence type="ECO:0000256" key="4">
    <source>
        <dbReference type="SAM" id="MobiDB-lite"/>
    </source>
</evidence>
<dbReference type="InterPro" id="IPR006641">
    <property type="entry name" value="YqgF/RNaseH-like_dom"/>
</dbReference>
<dbReference type="Gene3D" id="1.10.150.310">
    <property type="entry name" value="Tex RuvX-like domain-like"/>
    <property type="match status" value="1"/>
</dbReference>
<dbReference type="SMART" id="SM00732">
    <property type="entry name" value="YqgFc"/>
    <property type="match status" value="1"/>
</dbReference>
<dbReference type="SUPFAM" id="SSF53098">
    <property type="entry name" value="Ribonuclease H-like"/>
    <property type="match status" value="1"/>
</dbReference>
<sequence length="783" mass="86111">MSTIASLIAQDLGCRESQVNATIDLLATGATVPFIARYRKEATGGLDDAQLRFLEERLGYLRDLEDRRNTILKSIDSQGKLTADLHAKIDSADTKAKLEDIYLPYRPKRRTKATTAREAGLEPLANALLENPGHDPEIKARSFVDADKGIANPAEALEGARHILIERFAEHAELVGTLREMMWSEGILFSNVIKGKTDQGNKFTDYFDHREPVRHIAGHRALAMFRGAAEGILRLSLRHPDSDEKTGDSETCLRCIASRFGIGNKGRPGDPWLVETVRAAWKNKLSGHIETDITTRLREKAEKEAIQVFAANLKDVLMAAPAGMRTTLALDPGYRTGVKVAVIDQTGKVLETTTIYPHEPRKQWNESLEALGRLVIKHQVQLIAVGNGTASRETDTLANELIRQLPEQRTTKVTVSEAGASVYSASAWASQELPDLDVSLRGAVSIGRRLQDPLAELVKIDPKSIGVGQYQHDLSQPELARALDVVVEDAVNAVGVDLNTASVPLLSRVAGLSERLAENIVAFRDSNGAFRNRQTLLKVTGLGPKTFEQCAGFLRIFNGDEPLDASAVHPEAYSVVQSILTVAKTTITHVIGNLPLLHTLRPESFANDRFGTPTVIDILKELEKPGRDPRPEFRTAQFRDGVEKVADLEPGMILEGTITNVANFGAFVDIGVHQDGLIHISALSDRFVKDPRSVVKVGDVVKVKVLDVDLQRKRIALTRRMDEEPGKTRNQPRTPGLDETRKTPRAHQKGKDNTTSQNTDNALAHALAKAGWKTKQNKKEPRS</sequence>
<gene>
    <name evidence="6" type="ORF">AY555_09645</name>
</gene>
<protein>
    <recommendedName>
        <fullName evidence="2">Small ribosomal subunit protein bS1</fullName>
    </recommendedName>
    <alternativeName>
        <fullName evidence="3">30S ribosomal protein S1</fullName>
    </alternativeName>
</protein>
<dbReference type="Pfam" id="PF00575">
    <property type="entry name" value="S1"/>
    <property type="match status" value="1"/>
</dbReference>
<evidence type="ECO:0000313" key="6">
    <source>
        <dbReference type="EMBL" id="AMW35398.1"/>
    </source>
</evidence>
<dbReference type="InterPro" id="IPR023319">
    <property type="entry name" value="Tex-like_HTH_dom_sf"/>
</dbReference>